<protein>
    <submittedName>
        <fullName evidence="2">Uncharacterized protein</fullName>
    </submittedName>
</protein>
<evidence type="ECO:0000313" key="3">
    <source>
        <dbReference type="Proteomes" id="UP000250043"/>
    </source>
</evidence>
<dbReference type="Proteomes" id="UP000250043">
    <property type="component" value="Unassembled WGS sequence"/>
</dbReference>
<organism evidence="2 3">
    <name type="scientific">Obba rivulosa</name>
    <dbReference type="NCBI Taxonomy" id="1052685"/>
    <lineage>
        <taxon>Eukaryota</taxon>
        <taxon>Fungi</taxon>
        <taxon>Dikarya</taxon>
        <taxon>Basidiomycota</taxon>
        <taxon>Agaricomycotina</taxon>
        <taxon>Agaricomycetes</taxon>
        <taxon>Polyporales</taxon>
        <taxon>Gelatoporiaceae</taxon>
        <taxon>Obba</taxon>
    </lineage>
</organism>
<name>A0A8E2DJB5_9APHY</name>
<evidence type="ECO:0000256" key="1">
    <source>
        <dbReference type="SAM" id="Phobius"/>
    </source>
</evidence>
<dbReference type="EMBL" id="KV722441">
    <property type="protein sequence ID" value="OCH88856.1"/>
    <property type="molecule type" value="Genomic_DNA"/>
</dbReference>
<accession>A0A8E2DJB5</accession>
<keyword evidence="1" id="KW-0472">Membrane</keyword>
<feature type="transmembrane region" description="Helical" evidence="1">
    <location>
        <begin position="35"/>
        <end position="55"/>
    </location>
</feature>
<gene>
    <name evidence="2" type="ORF">OBBRIDRAFT_59472</name>
</gene>
<sequence>MYIIHSYTYWRVCLEPQCLREFPYVPTTCGCFTGLFIRLLSLFGIVTSHLFAVFLHRSVLDSRASTLPVQRHQVMAFDILAHPYVSSIRVHYLRPCNTFVLPPASSVRALWTSFACPVAHTCASSGPASLRSWMFLSCVM</sequence>
<keyword evidence="3" id="KW-1185">Reference proteome</keyword>
<evidence type="ECO:0000313" key="2">
    <source>
        <dbReference type="EMBL" id="OCH88856.1"/>
    </source>
</evidence>
<keyword evidence="1" id="KW-0812">Transmembrane</keyword>
<dbReference type="AlphaFoldDB" id="A0A8E2DJB5"/>
<reference evidence="2 3" key="1">
    <citation type="submission" date="2016-07" db="EMBL/GenBank/DDBJ databases">
        <title>Draft genome of the white-rot fungus Obba rivulosa 3A-2.</title>
        <authorList>
            <consortium name="DOE Joint Genome Institute"/>
            <person name="Miettinen O."/>
            <person name="Riley R."/>
            <person name="Acob R."/>
            <person name="Barry K."/>
            <person name="Cullen D."/>
            <person name="De Vries R."/>
            <person name="Hainaut M."/>
            <person name="Hatakka A."/>
            <person name="Henrissat B."/>
            <person name="Hilden K."/>
            <person name="Kuo R."/>
            <person name="Labutti K."/>
            <person name="Lipzen A."/>
            <person name="Makela M.R."/>
            <person name="Sandor L."/>
            <person name="Spatafora J.W."/>
            <person name="Grigoriev I.V."/>
            <person name="Hibbett D.S."/>
        </authorList>
    </citation>
    <scope>NUCLEOTIDE SEQUENCE [LARGE SCALE GENOMIC DNA]</scope>
    <source>
        <strain evidence="2 3">3A-2</strain>
    </source>
</reference>
<keyword evidence="1" id="KW-1133">Transmembrane helix</keyword>
<proteinExistence type="predicted"/>